<feature type="transmembrane region" description="Helical" evidence="9">
    <location>
        <begin position="128"/>
        <end position="150"/>
    </location>
</feature>
<dbReference type="PROSITE" id="PS50850">
    <property type="entry name" value="MFS"/>
    <property type="match status" value="1"/>
</dbReference>
<feature type="transmembrane region" description="Helical" evidence="9">
    <location>
        <begin position="394"/>
        <end position="414"/>
    </location>
</feature>
<organism evidence="11 12">
    <name type="scientific">Corynebacterium atypicum</name>
    <dbReference type="NCBI Taxonomy" id="191610"/>
    <lineage>
        <taxon>Bacteria</taxon>
        <taxon>Bacillati</taxon>
        <taxon>Actinomycetota</taxon>
        <taxon>Actinomycetes</taxon>
        <taxon>Mycobacteriales</taxon>
        <taxon>Corynebacteriaceae</taxon>
        <taxon>Corynebacterium</taxon>
    </lineage>
</organism>
<name>A0ABN4DGV1_9CORY</name>
<dbReference type="InterPro" id="IPR020846">
    <property type="entry name" value="MFS_dom"/>
</dbReference>
<comment type="subcellular location">
    <subcellularLocation>
        <location evidence="1">Cell membrane</location>
        <topology evidence="1">Multi-pass membrane protein</topology>
    </subcellularLocation>
</comment>
<evidence type="ECO:0000256" key="1">
    <source>
        <dbReference type="ARBA" id="ARBA00004651"/>
    </source>
</evidence>
<feature type="transmembrane region" description="Helical" evidence="9">
    <location>
        <begin position="306"/>
        <end position="325"/>
    </location>
</feature>
<proteinExistence type="inferred from homology"/>
<evidence type="ECO:0000256" key="4">
    <source>
        <dbReference type="ARBA" id="ARBA00022475"/>
    </source>
</evidence>
<keyword evidence="4" id="KW-1003">Cell membrane</keyword>
<evidence type="ECO:0000256" key="9">
    <source>
        <dbReference type="SAM" id="Phobius"/>
    </source>
</evidence>
<keyword evidence="12" id="KW-1185">Reference proteome</keyword>
<dbReference type="PANTHER" id="PTHR43271">
    <property type="entry name" value="BLL2771 PROTEIN"/>
    <property type="match status" value="1"/>
</dbReference>
<feature type="transmembrane region" description="Helical" evidence="9">
    <location>
        <begin position="367"/>
        <end position="388"/>
    </location>
</feature>
<evidence type="ECO:0000256" key="3">
    <source>
        <dbReference type="ARBA" id="ARBA00022448"/>
    </source>
</evidence>
<sequence length="422" mass="44894">MICAMSEKPNQPRPMPAAETTTSPEPGLRAGTTGYRRATLAMLCAGLATFNALYSTQAILPTFVTELGISAATAALLVSAATGMLAICIVPASILSERFGRGPILVYFALAACALGVIIAFFDSATTLIALRALQGALIAGVPAVAMTWLSEEIHQDDLPRAMGLYIAGNTIGGLLGRLIPAGVLEFSSWRWAMLTSALFALTLAVVLWALLPKQQQFQPKELHVRHEIAAMVGHWRTIRLAALFLTAFIGMGTFVSLYNFIGFRMISTFGLSEALVGCVFLMYLAGTWSSARAGHLNQRFGRGPVMAVGAASMIIGTAATALPWLSTTLIGLFIFTAGFFAMHSTASSWVGLIATTDRAEASSMYLLCYYAGSSLIGWLSGFIFSTWGWVGLVAWLVWGSLLVTGVAVGLWLAGRRSPTTE</sequence>
<dbReference type="InterPro" id="IPR036259">
    <property type="entry name" value="MFS_trans_sf"/>
</dbReference>
<keyword evidence="7 9" id="KW-0472">Membrane</keyword>
<reference evidence="11 12" key="1">
    <citation type="submission" date="2014-07" db="EMBL/GenBank/DDBJ databases">
        <title>Complete genome sequence of Corynebacterium atypicum DSM 44849: identifiction of the mycolic acid biosynthesis genes.</title>
        <authorList>
            <person name="Tippelt A."/>
            <person name="Mollmann S."/>
            <person name="Albersmeier A."/>
            <person name="Jaenicke S."/>
            <person name="Ruckert C."/>
            <person name="Tauch A."/>
        </authorList>
    </citation>
    <scope>NUCLEOTIDE SEQUENCE [LARGE SCALE GENOMIC DNA]</scope>
    <source>
        <strain evidence="11 12">R2070</strain>
    </source>
</reference>
<evidence type="ECO:0000256" key="8">
    <source>
        <dbReference type="SAM" id="MobiDB-lite"/>
    </source>
</evidence>
<accession>A0ABN4DGV1</accession>
<dbReference type="Pfam" id="PF07690">
    <property type="entry name" value="MFS_1"/>
    <property type="match status" value="1"/>
</dbReference>
<feature type="transmembrane region" description="Helical" evidence="9">
    <location>
        <begin position="267"/>
        <end position="286"/>
    </location>
</feature>
<evidence type="ECO:0000259" key="10">
    <source>
        <dbReference type="PROSITE" id="PS50850"/>
    </source>
</evidence>
<feature type="transmembrane region" description="Helical" evidence="9">
    <location>
        <begin position="67"/>
        <end position="92"/>
    </location>
</feature>
<dbReference type="Gene3D" id="1.20.1250.20">
    <property type="entry name" value="MFS general substrate transporter like domains"/>
    <property type="match status" value="1"/>
</dbReference>
<feature type="transmembrane region" description="Helical" evidence="9">
    <location>
        <begin position="38"/>
        <end position="55"/>
    </location>
</feature>
<evidence type="ECO:0000313" key="12">
    <source>
        <dbReference type="Proteomes" id="UP000028504"/>
    </source>
</evidence>
<protein>
    <submittedName>
        <fullName evidence="11">Membrane protein</fullName>
    </submittedName>
</protein>
<feature type="transmembrane region" description="Helical" evidence="9">
    <location>
        <begin position="104"/>
        <end position="122"/>
    </location>
</feature>
<dbReference type="SUPFAM" id="SSF103473">
    <property type="entry name" value="MFS general substrate transporter"/>
    <property type="match status" value="1"/>
</dbReference>
<feature type="transmembrane region" description="Helical" evidence="9">
    <location>
        <begin position="162"/>
        <end position="180"/>
    </location>
</feature>
<comment type="similarity">
    <text evidence="2">Belongs to the major facilitator superfamily.</text>
</comment>
<dbReference type="InterPro" id="IPR011701">
    <property type="entry name" value="MFS"/>
</dbReference>
<keyword evidence="6 9" id="KW-1133">Transmembrane helix</keyword>
<feature type="transmembrane region" description="Helical" evidence="9">
    <location>
        <begin position="331"/>
        <end position="355"/>
    </location>
</feature>
<evidence type="ECO:0000256" key="6">
    <source>
        <dbReference type="ARBA" id="ARBA00022989"/>
    </source>
</evidence>
<feature type="transmembrane region" description="Helical" evidence="9">
    <location>
        <begin position="192"/>
        <end position="212"/>
    </location>
</feature>
<feature type="domain" description="Major facilitator superfamily (MFS) profile" evidence="10">
    <location>
        <begin position="37"/>
        <end position="418"/>
    </location>
</feature>
<dbReference type="CDD" id="cd17324">
    <property type="entry name" value="MFS_NepI_like"/>
    <property type="match status" value="1"/>
</dbReference>
<dbReference type="Proteomes" id="UP000028504">
    <property type="component" value="Chromosome"/>
</dbReference>
<keyword evidence="3" id="KW-0813">Transport</keyword>
<evidence type="ECO:0000256" key="5">
    <source>
        <dbReference type="ARBA" id="ARBA00022692"/>
    </source>
</evidence>
<gene>
    <name evidence="11" type="ORF">CATYP_10075</name>
</gene>
<keyword evidence="5 9" id="KW-0812">Transmembrane</keyword>
<feature type="region of interest" description="Disordered" evidence="8">
    <location>
        <begin position="1"/>
        <end position="29"/>
    </location>
</feature>
<evidence type="ECO:0000256" key="7">
    <source>
        <dbReference type="ARBA" id="ARBA00023136"/>
    </source>
</evidence>
<evidence type="ECO:0000256" key="2">
    <source>
        <dbReference type="ARBA" id="ARBA00008335"/>
    </source>
</evidence>
<feature type="transmembrane region" description="Helical" evidence="9">
    <location>
        <begin position="241"/>
        <end position="261"/>
    </location>
</feature>
<dbReference type="PANTHER" id="PTHR43271:SF1">
    <property type="entry name" value="INNER MEMBRANE TRANSPORT PROTEIN YNFM"/>
    <property type="match status" value="1"/>
</dbReference>
<evidence type="ECO:0000313" key="11">
    <source>
        <dbReference type="EMBL" id="AIG64837.1"/>
    </source>
</evidence>
<dbReference type="EMBL" id="CP008944">
    <property type="protein sequence ID" value="AIG64837.1"/>
    <property type="molecule type" value="Genomic_DNA"/>
</dbReference>